<dbReference type="PANTHER" id="PTHR46825:SF15">
    <property type="entry name" value="BETA-LACTAMASE-RELATED DOMAIN-CONTAINING PROTEIN"/>
    <property type="match status" value="1"/>
</dbReference>
<keyword evidence="3" id="KW-0378">Hydrolase</keyword>
<reference evidence="3 4" key="1">
    <citation type="journal article" date="2018" name="Genome Biol. Evol.">
        <title>The Genome Sequence of "Candidatus Fokinia solitaria": Insights on Reductive Evolution in Rickettsiales.</title>
        <authorList>
            <person name="Floriano A.M."/>
            <person name="Castelli M."/>
            <person name="Krenek S."/>
            <person name="Berendonk T.U."/>
            <person name="Bazzocchi C."/>
            <person name="Petroni G."/>
            <person name="Sassera D."/>
        </authorList>
    </citation>
    <scope>NUCLEOTIDE SEQUENCE [LARGE SCALE GENOMIC DNA]</scope>
    <source>
        <strain evidence="3">Rio ETE_ALG 3VII</strain>
    </source>
</reference>
<sequence length="357" mass="39916">MLRDSLIFFILFFLCSASIATASNDNLLKIKKFAEECQREKHTLQGGAIAILYKGRVVYKTTFGKRIGNRQKITADTLFPLASVSKPISALSIAFLAEHSDFSFEKKIKLSCIGTDISMKDILSHSTGYDFSGNPQIERGFSRNALLSQISKQCPKCRVGECYFYSNAIFSLSEEFLKANELNLRNAVVAMSDRLGVNGIHMFPIKRNHAIAYPHLVIKRKGKRVLKSLPFPPYYPKTVSSAAGVFASLNGMIEILKLSSGYREDVISRKMLRYLYTPVVKSHSKDKRSGIKKYYAIGWRVGKTSNKKMIFHGGSINGVNSFIGFVPSAEVGIVILTNQQSSFPSKKGLKFCELFMH</sequence>
<dbReference type="RefSeq" id="WP_108673313.1">
    <property type="nucleotide sequence ID" value="NZ_CP025989.1"/>
</dbReference>
<evidence type="ECO:0000256" key="1">
    <source>
        <dbReference type="SAM" id="SignalP"/>
    </source>
</evidence>
<evidence type="ECO:0000259" key="2">
    <source>
        <dbReference type="Pfam" id="PF00144"/>
    </source>
</evidence>
<dbReference type="AlphaFoldDB" id="A0A2U8BSF8"/>
<dbReference type="EMBL" id="CP025989">
    <property type="protein sequence ID" value="AWD33296.1"/>
    <property type="molecule type" value="Genomic_DNA"/>
</dbReference>
<evidence type="ECO:0000313" key="4">
    <source>
        <dbReference type="Proteomes" id="UP000244519"/>
    </source>
</evidence>
<dbReference type="KEGG" id="fso:Fsol_00502"/>
<gene>
    <name evidence="3" type="ORF">Fsol_00502</name>
</gene>
<feature type="signal peptide" evidence="1">
    <location>
        <begin position="1"/>
        <end position="22"/>
    </location>
</feature>
<dbReference type="SUPFAM" id="SSF56601">
    <property type="entry name" value="beta-lactamase/transpeptidase-like"/>
    <property type="match status" value="1"/>
</dbReference>
<dbReference type="InterPro" id="IPR001466">
    <property type="entry name" value="Beta-lactam-related"/>
</dbReference>
<evidence type="ECO:0000313" key="3">
    <source>
        <dbReference type="EMBL" id="AWD33296.1"/>
    </source>
</evidence>
<organism evidence="3 4">
    <name type="scientific">Candidatus Fokinia solitaria</name>
    <dbReference type="NCBI Taxonomy" id="1802984"/>
    <lineage>
        <taxon>Bacteria</taxon>
        <taxon>Pseudomonadati</taxon>
        <taxon>Pseudomonadota</taxon>
        <taxon>Alphaproteobacteria</taxon>
        <taxon>Rickettsiales</taxon>
        <taxon>Candidatus Midichloriaceae</taxon>
        <taxon>Candidatus Fokinia</taxon>
    </lineage>
</organism>
<feature type="chain" id="PRO_5015987613" evidence="1">
    <location>
        <begin position="23"/>
        <end position="357"/>
    </location>
</feature>
<dbReference type="OrthoDB" id="119951at2"/>
<protein>
    <submittedName>
        <fullName evidence="3">Hydrolase/esterase</fullName>
    </submittedName>
</protein>
<dbReference type="InterPro" id="IPR050491">
    <property type="entry name" value="AmpC-like"/>
</dbReference>
<keyword evidence="4" id="KW-1185">Reference proteome</keyword>
<dbReference type="Gene3D" id="3.40.710.10">
    <property type="entry name" value="DD-peptidase/beta-lactamase superfamily"/>
    <property type="match status" value="1"/>
</dbReference>
<dbReference type="GO" id="GO:0016787">
    <property type="term" value="F:hydrolase activity"/>
    <property type="evidence" value="ECO:0007669"/>
    <property type="project" value="UniProtKB-KW"/>
</dbReference>
<dbReference type="Proteomes" id="UP000244519">
    <property type="component" value="Chromosome"/>
</dbReference>
<dbReference type="Pfam" id="PF00144">
    <property type="entry name" value="Beta-lactamase"/>
    <property type="match status" value="1"/>
</dbReference>
<dbReference type="InterPro" id="IPR012338">
    <property type="entry name" value="Beta-lactam/transpept-like"/>
</dbReference>
<proteinExistence type="predicted"/>
<accession>A0A2U8BSF8</accession>
<keyword evidence="1" id="KW-0732">Signal</keyword>
<name>A0A2U8BSF8_9RICK</name>
<feature type="domain" description="Beta-lactamase-related" evidence="2">
    <location>
        <begin position="37"/>
        <end position="344"/>
    </location>
</feature>
<dbReference type="PANTHER" id="PTHR46825">
    <property type="entry name" value="D-ALANYL-D-ALANINE-CARBOXYPEPTIDASE/ENDOPEPTIDASE AMPH"/>
    <property type="match status" value="1"/>
</dbReference>